<dbReference type="SMART" id="SM00448">
    <property type="entry name" value="REC"/>
    <property type="match status" value="1"/>
</dbReference>
<dbReference type="RefSeq" id="WP_235118987.1">
    <property type="nucleotide sequence ID" value="NZ_CP090978.1"/>
</dbReference>
<protein>
    <submittedName>
        <fullName evidence="11">Response regulator</fullName>
    </submittedName>
</protein>
<accession>A0ABY3SF68</accession>
<dbReference type="InterPro" id="IPR009057">
    <property type="entry name" value="Homeodomain-like_sf"/>
</dbReference>
<dbReference type="PANTHER" id="PTHR42713">
    <property type="entry name" value="HISTIDINE KINASE-RELATED"/>
    <property type="match status" value="1"/>
</dbReference>
<gene>
    <name evidence="11" type="ORF">L0M14_23895</name>
</gene>
<dbReference type="SUPFAM" id="SSF46689">
    <property type="entry name" value="Homeodomain-like"/>
    <property type="match status" value="1"/>
</dbReference>
<dbReference type="Pfam" id="PF00072">
    <property type="entry name" value="Response_reg"/>
    <property type="match status" value="1"/>
</dbReference>
<dbReference type="PRINTS" id="PR00032">
    <property type="entry name" value="HTHARAC"/>
</dbReference>
<evidence type="ECO:0000256" key="5">
    <source>
        <dbReference type="ARBA" id="ARBA00023015"/>
    </source>
</evidence>
<evidence type="ECO:0000313" key="11">
    <source>
        <dbReference type="EMBL" id="UJF32639.1"/>
    </source>
</evidence>
<evidence type="ECO:0000256" key="1">
    <source>
        <dbReference type="ARBA" id="ARBA00004496"/>
    </source>
</evidence>
<keyword evidence="7" id="KW-0804">Transcription</keyword>
<dbReference type="SMART" id="SM00342">
    <property type="entry name" value="HTH_ARAC"/>
    <property type="match status" value="1"/>
</dbReference>
<keyword evidence="2" id="KW-0963">Cytoplasm</keyword>
<dbReference type="InterPro" id="IPR001789">
    <property type="entry name" value="Sig_transdc_resp-reg_receiver"/>
</dbReference>
<dbReference type="PROSITE" id="PS01124">
    <property type="entry name" value="HTH_ARAC_FAMILY_2"/>
    <property type="match status" value="1"/>
</dbReference>
<dbReference type="InterPro" id="IPR020449">
    <property type="entry name" value="Tscrpt_reg_AraC-type_HTH"/>
</dbReference>
<sequence>MYKVAIIDDDMIIRKGLTHTIPWAELGCRVVGTASNGNKGLELIAAERPQIIITDIRMPFMDGLQMSQIVREQYPESKVIFLTGYGEFEYVQEALKLRVFDYILKPVDSKHLCEKITEIKRELEKEYTLQRQIKEGLPYLRGTYLKKLLIGEASAVGTEGERESLGIHLEDSQVAVLIVKIDDYHSGAILTRYKEKELYHFCMLNICEELLRQYFHGYIYFENDDRMVMFINHDVPKSELQAKVGSFAEKLRTTIELYLKSTVTVGQGNVYQGLESLSEAYADADSVLNLRLVRGKNRVLTTHDRLEGSEETVNTTEIRERQDLLVAKAKMGLLEETYEVIFEIEQELVHSGIDSLEQAQFIGVETIAFLFQEMKEWREHYEERISEAYKSIFKAEIIEDIFEVLRGLFGDLIGFMKSKKMNTRKKTVELAVEYMNGRYSDHELTLNEVAKEVFVSATYLSLLFKRELKTNFNKVLLDIRMTKAIELFTQEDYKSFEISEKVGFNNPQYFSVCFKKYTGYSPSEYRKR</sequence>
<reference evidence="11 12" key="1">
    <citation type="journal article" date="2024" name="Int. J. Syst. Evol. Microbiol.">
        <title>Paenibacillus hexagrammi sp. nov., a novel bacterium isolated from the gut content of Hexagrammos agrammus.</title>
        <authorList>
            <person name="Jung H.K."/>
            <person name="Kim D.G."/>
            <person name="Zin H."/>
            <person name="Park J."/>
            <person name="Jung H."/>
            <person name="Kim Y.O."/>
            <person name="Kong H.J."/>
            <person name="Kim J.W."/>
            <person name="Kim Y.S."/>
        </authorList>
    </citation>
    <scope>NUCLEOTIDE SEQUENCE [LARGE SCALE GENOMIC DNA]</scope>
    <source>
        <strain evidence="11 12">YPD9-1</strain>
    </source>
</reference>
<dbReference type="InterPro" id="IPR041522">
    <property type="entry name" value="CdaR_GGDEF"/>
</dbReference>
<dbReference type="Gene3D" id="3.40.50.2300">
    <property type="match status" value="1"/>
</dbReference>
<evidence type="ECO:0000256" key="2">
    <source>
        <dbReference type="ARBA" id="ARBA00022490"/>
    </source>
</evidence>
<keyword evidence="6" id="KW-0238">DNA-binding</keyword>
<keyword evidence="3 8" id="KW-0597">Phosphoprotein</keyword>
<feature type="modified residue" description="4-aspartylphosphate" evidence="8">
    <location>
        <position position="55"/>
    </location>
</feature>
<organism evidence="11 12">
    <name type="scientific">Paenibacillus hexagrammi</name>
    <dbReference type="NCBI Taxonomy" id="2908839"/>
    <lineage>
        <taxon>Bacteria</taxon>
        <taxon>Bacillati</taxon>
        <taxon>Bacillota</taxon>
        <taxon>Bacilli</taxon>
        <taxon>Bacillales</taxon>
        <taxon>Paenibacillaceae</taxon>
        <taxon>Paenibacillus</taxon>
    </lineage>
</organism>
<dbReference type="Pfam" id="PF12833">
    <property type="entry name" value="HTH_18"/>
    <property type="match status" value="1"/>
</dbReference>
<dbReference type="InterPro" id="IPR011006">
    <property type="entry name" value="CheY-like_superfamily"/>
</dbReference>
<evidence type="ECO:0000313" key="12">
    <source>
        <dbReference type="Proteomes" id="UP001649230"/>
    </source>
</evidence>
<keyword evidence="5" id="KW-0805">Transcription regulation</keyword>
<evidence type="ECO:0000256" key="4">
    <source>
        <dbReference type="ARBA" id="ARBA00023012"/>
    </source>
</evidence>
<name>A0ABY3SF68_9BACL</name>
<feature type="domain" description="Response regulatory" evidence="10">
    <location>
        <begin position="3"/>
        <end position="120"/>
    </location>
</feature>
<dbReference type="Proteomes" id="UP001649230">
    <property type="component" value="Chromosome"/>
</dbReference>
<dbReference type="PANTHER" id="PTHR42713:SF3">
    <property type="entry name" value="TRANSCRIPTIONAL REGULATORY PROTEIN HPTR"/>
    <property type="match status" value="1"/>
</dbReference>
<dbReference type="CDD" id="cd17536">
    <property type="entry name" value="REC_YesN-like"/>
    <property type="match status" value="1"/>
</dbReference>
<dbReference type="EMBL" id="CP090978">
    <property type="protein sequence ID" value="UJF32639.1"/>
    <property type="molecule type" value="Genomic_DNA"/>
</dbReference>
<dbReference type="SUPFAM" id="SSF52172">
    <property type="entry name" value="CheY-like"/>
    <property type="match status" value="1"/>
</dbReference>
<evidence type="ECO:0000256" key="7">
    <source>
        <dbReference type="ARBA" id="ARBA00023163"/>
    </source>
</evidence>
<evidence type="ECO:0000256" key="8">
    <source>
        <dbReference type="PROSITE-ProRule" id="PRU00169"/>
    </source>
</evidence>
<dbReference type="Gene3D" id="1.10.10.60">
    <property type="entry name" value="Homeodomain-like"/>
    <property type="match status" value="2"/>
</dbReference>
<evidence type="ECO:0000259" key="9">
    <source>
        <dbReference type="PROSITE" id="PS01124"/>
    </source>
</evidence>
<proteinExistence type="predicted"/>
<evidence type="ECO:0000259" key="10">
    <source>
        <dbReference type="PROSITE" id="PS50110"/>
    </source>
</evidence>
<dbReference type="InterPro" id="IPR051552">
    <property type="entry name" value="HptR"/>
</dbReference>
<keyword evidence="4" id="KW-0902">Two-component regulatory system</keyword>
<dbReference type="PROSITE" id="PS50110">
    <property type="entry name" value="RESPONSE_REGULATORY"/>
    <property type="match status" value="1"/>
</dbReference>
<keyword evidence="12" id="KW-1185">Reference proteome</keyword>
<feature type="domain" description="HTH araC/xylS-type" evidence="9">
    <location>
        <begin position="429"/>
        <end position="528"/>
    </location>
</feature>
<evidence type="ECO:0000256" key="3">
    <source>
        <dbReference type="ARBA" id="ARBA00022553"/>
    </source>
</evidence>
<dbReference type="InterPro" id="IPR018060">
    <property type="entry name" value="HTH_AraC"/>
</dbReference>
<comment type="subcellular location">
    <subcellularLocation>
        <location evidence="1">Cytoplasm</location>
    </subcellularLocation>
</comment>
<dbReference type="Pfam" id="PF17853">
    <property type="entry name" value="GGDEF_2"/>
    <property type="match status" value="1"/>
</dbReference>
<evidence type="ECO:0000256" key="6">
    <source>
        <dbReference type="ARBA" id="ARBA00023125"/>
    </source>
</evidence>